<dbReference type="InterPro" id="IPR003961">
    <property type="entry name" value="FN3_dom"/>
</dbReference>
<dbReference type="SUPFAM" id="SSF48230">
    <property type="entry name" value="Chondroitin AC/alginate lyase"/>
    <property type="match status" value="1"/>
</dbReference>
<evidence type="ECO:0000256" key="4">
    <source>
        <dbReference type="SAM" id="MobiDB-lite"/>
    </source>
</evidence>
<dbReference type="NCBIfam" id="TIGR04131">
    <property type="entry name" value="Bac_Flav_CTERM"/>
    <property type="match status" value="1"/>
</dbReference>
<dbReference type="Gene3D" id="1.50.10.100">
    <property type="entry name" value="Chondroitin AC/alginate lyase"/>
    <property type="match status" value="1"/>
</dbReference>
<dbReference type="SUPFAM" id="SSF49899">
    <property type="entry name" value="Concanavalin A-like lectins/glucanases"/>
    <property type="match status" value="1"/>
</dbReference>
<dbReference type="SMART" id="SM01067">
    <property type="entry name" value="CBM_3"/>
    <property type="match status" value="2"/>
</dbReference>
<dbReference type="Pfam" id="PF05345">
    <property type="entry name" value="He_PIG"/>
    <property type="match status" value="2"/>
</dbReference>
<evidence type="ECO:0000256" key="1">
    <source>
        <dbReference type="ARBA" id="ARBA00022729"/>
    </source>
</evidence>
<name>A0ABV6LFB8_9SPHI</name>
<keyword evidence="3" id="KW-0456">Lyase</keyword>
<dbReference type="Pfam" id="PF13585">
    <property type="entry name" value="CHU_C"/>
    <property type="match status" value="1"/>
</dbReference>
<dbReference type="InterPro" id="IPR026341">
    <property type="entry name" value="T9SS_type_B"/>
</dbReference>
<evidence type="ECO:0000313" key="8">
    <source>
        <dbReference type="Proteomes" id="UP001589828"/>
    </source>
</evidence>
<evidence type="ECO:0000256" key="3">
    <source>
        <dbReference type="ARBA" id="ARBA00023239"/>
    </source>
</evidence>
<dbReference type="RefSeq" id="WP_377025810.1">
    <property type="nucleotide sequence ID" value="NZ_JBHLTS010000077.1"/>
</dbReference>
<dbReference type="SUPFAM" id="SSF51126">
    <property type="entry name" value="Pectin lyase-like"/>
    <property type="match status" value="1"/>
</dbReference>
<dbReference type="Gene3D" id="2.60.120.200">
    <property type="match status" value="2"/>
</dbReference>
<dbReference type="InterPro" id="IPR036116">
    <property type="entry name" value="FN3_sf"/>
</dbReference>
<evidence type="ECO:0000259" key="6">
    <source>
        <dbReference type="PROSITE" id="PS51172"/>
    </source>
</evidence>
<feature type="domain" description="CBM3" evidence="6">
    <location>
        <begin position="1964"/>
        <end position="2117"/>
    </location>
</feature>
<accession>A0ABV6LFB8</accession>
<dbReference type="InterPro" id="IPR015919">
    <property type="entry name" value="Cadherin-like_sf"/>
</dbReference>
<dbReference type="InterPro" id="IPR008397">
    <property type="entry name" value="Alginate_lyase_dom"/>
</dbReference>
<dbReference type="InterPro" id="IPR011050">
    <property type="entry name" value="Pectin_lyase_fold/virulence"/>
</dbReference>
<keyword evidence="8" id="KW-1185">Reference proteome</keyword>
<dbReference type="InterPro" id="IPR013320">
    <property type="entry name" value="ConA-like_dom_sf"/>
</dbReference>
<dbReference type="PROSITE" id="PS51172">
    <property type="entry name" value="CBM3"/>
    <property type="match status" value="2"/>
</dbReference>
<dbReference type="PROSITE" id="PS50853">
    <property type="entry name" value="FN3"/>
    <property type="match status" value="1"/>
</dbReference>
<keyword evidence="1" id="KW-0732">Signal</keyword>
<feature type="domain" description="CBM3" evidence="6">
    <location>
        <begin position="2119"/>
        <end position="2270"/>
    </location>
</feature>
<dbReference type="SUPFAM" id="SSF49384">
    <property type="entry name" value="Carbohydrate-binding domain"/>
    <property type="match status" value="2"/>
</dbReference>
<dbReference type="SMART" id="SM00560">
    <property type="entry name" value="LamGL"/>
    <property type="match status" value="1"/>
</dbReference>
<dbReference type="Pfam" id="PF13385">
    <property type="entry name" value="Laminin_G_3"/>
    <property type="match status" value="1"/>
</dbReference>
<dbReference type="Gene3D" id="2.60.40.10">
    <property type="entry name" value="Immunoglobulins"/>
    <property type="match status" value="5"/>
</dbReference>
<dbReference type="Proteomes" id="UP001589828">
    <property type="component" value="Unassembled WGS sequence"/>
</dbReference>
<dbReference type="InterPro" id="IPR008929">
    <property type="entry name" value="Chondroitin_lyas"/>
</dbReference>
<reference evidence="7 8" key="1">
    <citation type="submission" date="2024-09" db="EMBL/GenBank/DDBJ databases">
        <authorList>
            <person name="Sun Q."/>
            <person name="Mori K."/>
        </authorList>
    </citation>
    <scope>NUCLEOTIDE SEQUENCE [LARGE SCALE GENOMIC DNA]</scope>
    <source>
        <strain evidence="7 8">NCAIM B.02415</strain>
    </source>
</reference>
<evidence type="ECO:0000259" key="5">
    <source>
        <dbReference type="PROSITE" id="PS50853"/>
    </source>
</evidence>
<feature type="region of interest" description="Disordered" evidence="4">
    <location>
        <begin position="804"/>
        <end position="827"/>
    </location>
</feature>
<dbReference type="InterPro" id="IPR001956">
    <property type="entry name" value="CBM3"/>
</dbReference>
<evidence type="ECO:0000313" key="7">
    <source>
        <dbReference type="EMBL" id="MFC0518085.1"/>
    </source>
</evidence>
<organism evidence="7 8">
    <name type="scientific">Mucilaginibacter angelicae</name>
    <dbReference type="NCBI Taxonomy" id="869718"/>
    <lineage>
        <taxon>Bacteria</taxon>
        <taxon>Pseudomonadati</taxon>
        <taxon>Bacteroidota</taxon>
        <taxon>Sphingobacteriia</taxon>
        <taxon>Sphingobacteriales</taxon>
        <taxon>Sphingobacteriaceae</taxon>
        <taxon>Mucilaginibacter</taxon>
    </lineage>
</organism>
<feature type="domain" description="Fibronectin type-III" evidence="5">
    <location>
        <begin position="642"/>
        <end position="730"/>
    </location>
</feature>
<dbReference type="InterPro" id="IPR013783">
    <property type="entry name" value="Ig-like_fold"/>
</dbReference>
<dbReference type="InterPro" id="IPR006558">
    <property type="entry name" value="LamG-like"/>
</dbReference>
<dbReference type="InterPro" id="IPR013425">
    <property type="entry name" value="Autotrns_rpt"/>
</dbReference>
<keyword evidence="2" id="KW-1015">Disulfide bond</keyword>
<dbReference type="InterPro" id="IPR036966">
    <property type="entry name" value="CBM3_sf"/>
</dbReference>
<evidence type="ECO:0000256" key="2">
    <source>
        <dbReference type="ARBA" id="ARBA00023157"/>
    </source>
</evidence>
<dbReference type="NCBIfam" id="TIGR02601">
    <property type="entry name" value="autotrns_rpt"/>
    <property type="match status" value="1"/>
</dbReference>
<dbReference type="Pfam" id="PF05426">
    <property type="entry name" value="Alginate_lyase"/>
    <property type="match status" value="1"/>
</dbReference>
<protein>
    <submittedName>
        <fullName evidence="7">Cellulose binding domain-containing protein</fullName>
    </submittedName>
</protein>
<dbReference type="SUPFAM" id="SSF49313">
    <property type="entry name" value="Cadherin-like"/>
    <property type="match status" value="2"/>
</dbReference>
<dbReference type="InterPro" id="IPR008965">
    <property type="entry name" value="CBM2/CBM3_carb-bd_dom_sf"/>
</dbReference>
<dbReference type="SUPFAM" id="SSF49265">
    <property type="entry name" value="Fibronectin type III"/>
    <property type="match status" value="3"/>
</dbReference>
<dbReference type="EMBL" id="JBHLTS010000077">
    <property type="protein sequence ID" value="MFC0518085.1"/>
    <property type="molecule type" value="Genomic_DNA"/>
</dbReference>
<comment type="caution">
    <text evidence="7">The sequence shown here is derived from an EMBL/GenBank/DDBJ whole genome shotgun (WGS) entry which is preliminary data.</text>
</comment>
<gene>
    <name evidence="7" type="ORF">ACFFGT_27975</name>
</gene>
<dbReference type="Pfam" id="PF00942">
    <property type="entry name" value="CBM_3"/>
    <property type="match status" value="2"/>
</dbReference>
<sequence>MERTFTLNKQTLFKRRICPMLFYLAAMLISINGKAQTFVHPGVAFNRADLDQLKANITREPWLSGYNALKNDSHSQLGYGQKGPFATVTRAPNLNNSAWIDDMQAVHNLAWMWWFTGDSTYARKATNLLDAWAVTNTTWGGGESMLDIGDYAQYWGVGAEILRSTFPGWTATNTQHVKNYFANVLFPTSWVPSPLRDANKGALQLKIALAASVFCDDATRFNQAVEVYRMDAGGGMRNSLPNGEVGDSGRDDHWRVQAAALAWGAEVAYKQGVDMFAELDNRVLAIGELYHKYAFDGATMTYIPLGGYASYWTSWGIQPGARSGDMTNLIYSAYNVRKGIPTPNTDRMRAALGGAGGNFLYLKSSDTSTAVKLPQVYYPADHVQPVSNLTNVDIGNTGLAGTAAYNNGVWTLNGAGTSTSNAFSFNFKKISGDAGLVVKVENMSLNTGGCGVMLRQSLAPGSAFYDIFLKATGGAGNHWQPKAPWWLKIERVGTRIFTYHSQDGINWTGLGCWYSATGFPTDLYAGFYTLSSNNSSLNIATFSNVAYSQSAPAGSPEISSATTATATIGAPLSYNITASANPSSYSASGLPAGLSLDAATGTISGTPTALGQSEVTIAATNASGTGTATLMLNVVNNQVPAAPASAAASVVNTTQINLTWVASANATSYSVKRSLSATGPFTTIQSGITRTSYIDASPVSEVNNYYVITALTGTLESGNSNIIFSSVPPAAPAQPAAINKNNEVDLSWNSASGAATYNVKRAAISGGPYTTVANVSNTAYADMNVSNGSPYYYVVSSVGTTKESANSPEAFGVPGSSTSTWSPQPESDSLTLARNWLENAAPVNPAIITFQATADSTLTNDIQNLVASRIQFNAGANNYSIGGAAIHLRNDLVNNSTAYQTLSMPVTLDTLLNVNTPGVNGTVALTRQITGNGSLLKNGIGFLYMGGNNTYSGGTTLNGNGQSWPPVYGMEISGTSTGAPSAPTSGPLGTGKITMNGGALFSVNADATLYNDIEIAAGKTSYFYQTSYALNLYGRLTGSGTIIQDGNVYAGLHLFADNSSFTGYFVSKLRSGNSRTRFEVPQSGSANASWNLDANGNDCQGIMFPTGTISFGSLSGRGAIRTDGGGSPTISIGALNISTGYGGTMTGTMNVEKVGTAVLTFTGNQAYSGTTTIKNGTYLLNNDPNSGTFTSPVIATAGTFGGTGQSSSTATIGTGSGTGAILAPGNQAIGTLKVGTLTMNADATYKVELSTSAATSDKVSAGIVNLMNQPKLQLAAIDSTSLAQGASFTIIDNTGSAAIPGTFKGLPELAPLTVGNFTLRISYKGGTGNDVVLLDDRPLPVIITSSSTDTILIARPMAYTVTGIKSPNHFSASGLPAGLQIDSLSGKISGTPTESGTFNVSLSASNGSTTGTSTLVLTVLGSAVNSLTIAAGDAKNILEWQSLPGYSYNVKRSTTSGGPYTALGSVTTLTFTDSNVSNGTTYFYVVAPVDSTGEGAKSLEAVAKPNIGQREFYQFDETSGIKGRDAWGANHAVLAATANRTTGKYGKSLLLDGSANAYATLPAGIFSTLNDFTISAWVRMDAISTWMRIFDFGSSTTQYMFLSVQAAVTNGQSTIRYAIKNGSAAEQNINYNYTFPLNTWTYLAVTRAGTTTTLYVNGTAATSSTNITIKPSAMGNTTQNYLGKSQFNDPMFKGSIDNFKVYGRALNASEIASDMLGDQVITFAAIPTKSATDADFAPGALTTSGLPLSFTSSDTTVAVIVAGQVHIKSPGTTIINASQAGTASYKAATSINQTLTVQKAAQTITFNSLPAKALADSDFTGGAVASSGLSVTYNSSDTSVIKIINNKLHIAGAGAATITAAQNGNAVYAAANPVSQNITVTKIDQTLTFAALQAGRPGDPDILLNGSASSGLQVSYISSNTAVATIINNKLHIVAPGSSTISVQQAGDSRYSAVSQNQTFTVLPYNIRVQSLDGDNGQLTNATIKPYLKIVNQDSVAIQYGELTARYWFTAENYAGINTYIDYAQMGAGNITARYVALASPRNNALGYVEYAFAASAGNLNAGSTSGSIQSRLGNNDWSNLSEANDYSYQQGSAVYSENPNITLYRNGVLIWGTEPVTVDENRQVKVYTENKTSSGNTISVYLSLDNQGNVPLNYQDLSIRYFFTNEDSKPLNYWIDYAKIGVSKISGQFSPQLPADTMADTYFRLKVDSSAGKLYPLSTTGNIQYRIAKTDWSAFTQTNDYSYLSGASGENPHICVYYQDQLIYGTEPTGAISGTMAFHNNITGITVNQNNISPTVSIAKAVSPNGDGINDFLIIEGITSYPDNKLTVVNRTGSLMAEIRGYNNADRIFNGRNASGQQIAAGTYLYLLEYVDGAGKTIRKTGYFLLKYNDQL</sequence>
<feature type="compositionally biased region" description="Polar residues" evidence="4">
    <location>
        <begin position="815"/>
        <end position="827"/>
    </location>
</feature>
<proteinExistence type="predicted"/>
<dbReference type="Gene3D" id="2.60.40.710">
    <property type="entry name" value="Endoglucanase-like"/>
    <property type="match status" value="2"/>
</dbReference>